<dbReference type="PROSITE" id="PS51891">
    <property type="entry name" value="CENP_V_GFA"/>
    <property type="match status" value="1"/>
</dbReference>
<evidence type="ECO:0000256" key="3">
    <source>
        <dbReference type="ARBA" id="ARBA00022833"/>
    </source>
</evidence>
<dbReference type="EMBL" id="JABXYK010000001">
    <property type="protein sequence ID" value="NVP53939.1"/>
    <property type="molecule type" value="Genomic_DNA"/>
</dbReference>
<comment type="caution">
    <text evidence="6">The sequence shown here is derived from an EMBL/GenBank/DDBJ whole genome shotgun (WGS) entry which is preliminary data.</text>
</comment>
<dbReference type="PANTHER" id="PTHR33337">
    <property type="entry name" value="GFA DOMAIN-CONTAINING PROTEIN"/>
    <property type="match status" value="1"/>
</dbReference>
<gene>
    <name evidence="6" type="ORF">HV823_01600</name>
</gene>
<evidence type="ECO:0000259" key="5">
    <source>
        <dbReference type="PROSITE" id="PS51891"/>
    </source>
</evidence>
<evidence type="ECO:0000256" key="1">
    <source>
        <dbReference type="ARBA" id="ARBA00005495"/>
    </source>
</evidence>
<keyword evidence="7" id="KW-1185">Reference proteome</keyword>
<organism evidence="6 7">
    <name type="scientific">Mycoplana rhizolycopersici</name>
    <dbReference type="NCBI Taxonomy" id="2746702"/>
    <lineage>
        <taxon>Bacteria</taxon>
        <taxon>Pseudomonadati</taxon>
        <taxon>Pseudomonadota</taxon>
        <taxon>Alphaproteobacteria</taxon>
        <taxon>Hyphomicrobiales</taxon>
        <taxon>Rhizobiaceae</taxon>
        <taxon>Mycoplana</taxon>
    </lineage>
</organism>
<dbReference type="RefSeq" id="WP_176947994.1">
    <property type="nucleotide sequence ID" value="NZ_JABXYK010000001.1"/>
</dbReference>
<dbReference type="Proteomes" id="UP000659172">
    <property type="component" value="Unassembled WGS sequence"/>
</dbReference>
<evidence type="ECO:0000256" key="2">
    <source>
        <dbReference type="ARBA" id="ARBA00022723"/>
    </source>
</evidence>
<evidence type="ECO:0000313" key="6">
    <source>
        <dbReference type="EMBL" id="NVP53939.1"/>
    </source>
</evidence>
<proteinExistence type="inferred from homology"/>
<name>A0ABX2QBX5_9HYPH</name>
<reference evidence="6 7" key="1">
    <citation type="submission" date="2020-06" db="EMBL/GenBank/DDBJ databases">
        <title>Rhizobium sp.nov. isolated from the tomato plant.</title>
        <authorList>
            <person name="Thin K.K."/>
            <person name="Zhang X."/>
            <person name="He S."/>
        </authorList>
    </citation>
    <scope>NUCLEOTIDE SEQUENCE [LARGE SCALE GENOMIC DNA]</scope>
    <source>
        <strain evidence="6 7">DBTS2</strain>
    </source>
</reference>
<comment type="similarity">
    <text evidence="1">Belongs to the Gfa family.</text>
</comment>
<keyword evidence="2" id="KW-0479">Metal-binding</keyword>
<dbReference type="InterPro" id="IPR006913">
    <property type="entry name" value="CENP-V/GFA"/>
</dbReference>
<evidence type="ECO:0000256" key="4">
    <source>
        <dbReference type="ARBA" id="ARBA00023239"/>
    </source>
</evidence>
<accession>A0ABX2QBX5</accession>
<dbReference type="SUPFAM" id="SSF51316">
    <property type="entry name" value="Mss4-like"/>
    <property type="match status" value="1"/>
</dbReference>
<feature type="domain" description="CENP-V/GFA" evidence="5">
    <location>
        <begin position="6"/>
        <end position="123"/>
    </location>
</feature>
<dbReference type="InterPro" id="IPR011057">
    <property type="entry name" value="Mss4-like_sf"/>
</dbReference>
<dbReference type="Gene3D" id="3.90.1590.10">
    <property type="entry name" value="glutathione-dependent formaldehyde- activating enzyme (gfa)"/>
    <property type="match status" value="1"/>
</dbReference>
<dbReference type="PANTHER" id="PTHR33337:SF40">
    <property type="entry name" value="CENP-V_GFA DOMAIN-CONTAINING PROTEIN-RELATED"/>
    <property type="match status" value="1"/>
</dbReference>
<protein>
    <submittedName>
        <fullName evidence="6">GFA family protein</fullName>
    </submittedName>
</protein>
<evidence type="ECO:0000313" key="7">
    <source>
        <dbReference type="Proteomes" id="UP000659172"/>
    </source>
</evidence>
<keyword evidence="4" id="KW-0456">Lyase</keyword>
<dbReference type="Pfam" id="PF04828">
    <property type="entry name" value="GFA"/>
    <property type="match status" value="1"/>
</dbReference>
<keyword evidence="3" id="KW-0862">Zinc</keyword>
<sequence length="132" mass="14391">MQLKVHGGGCLCGWIRFEAEGNPEKPHTCSCGMCRRHTGAPTAAWVEYPRDRVRWVGPGGPPSTFRSSDYSSRAFCSRCGSSIGAIDDEPTVALLVGGMDEINDRALAPEYHSFEDALPEWWSAQDACRNAG</sequence>